<evidence type="ECO:0000256" key="7">
    <source>
        <dbReference type="SAM" id="Coils"/>
    </source>
</evidence>
<dbReference type="PROSITE" id="PS50005">
    <property type="entry name" value="TPR"/>
    <property type="match status" value="1"/>
</dbReference>
<reference evidence="10 11" key="1">
    <citation type="submission" date="2014-04" db="EMBL/GenBank/DDBJ databases">
        <authorList>
            <consortium name="DOE Joint Genome Institute"/>
            <person name="Kuo A."/>
            <person name="Kohler A."/>
            <person name="Costa M.D."/>
            <person name="Nagy L.G."/>
            <person name="Floudas D."/>
            <person name="Copeland A."/>
            <person name="Barry K.W."/>
            <person name="Cichocki N."/>
            <person name="Veneault-Fourrey C."/>
            <person name="LaButti K."/>
            <person name="Lindquist E.A."/>
            <person name="Lipzen A."/>
            <person name="Lundell T."/>
            <person name="Morin E."/>
            <person name="Murat C."/>
            <person name="Sun H."/>
            <person name="Tunlid A."/>
            <person name="Henrissat B."/>
            <person name="Grigoriev I.V."/>
            <person name="Hibbett D.S."/>
            <person name="Martin F."/>
            <person name="Nordberg H.P."/>
            <person name="Cantor M.N."/>
            <person name="Hua S.X."/>
        </authorList>
    </citation>
    <scope>NUCLEOTIDE SEQUENCE [LARGE SCALE GENOMIC DNA]</scope>
    <source>
        <strain evidence="10 11">Marx 270</strain>
    </source>
</reference>
<evidence type="ECO:0000256" key="6">
    <source>
        <dbReference type="PROSITE-ProRule" id="PRU00339"/>
    </source>
</evidence>
<comment type="similarity">
    <text evidence="2">Belongs to the NASP family.</text>
</comment>
<sequence length="391" mass="42750">TVDAALEHARRAFALKKYEQAVELYATALEMQTKTHDEDAPETADLYFLYGKALLENAISQASVLGKEPEPGAAEEERRKKAVHPAQSNGKGPFLSFSGDGDEEDGTVDLLTQAGKEEEEESEEEGDDGEPEDDFNAAWDVFELARSIYDKGKDQDDEIKLKLADTYIALGDVSLETEKFDQAITDYSAGLALKTDLLPISSRQIAEAHYKLSMVLDLTSGRLSDAIAHAEKALNSVSTRISEVRDGLDGRLVPLPAVQSKEKDKKGKGRADPIVLVPGELVQNLTRSQMEAELRDLESLREDLAAKVEELKTTPSELAETAPALAAKALDDELNVRSITVPGQPPVVHDLTSMVKKKKRPMDTEGTTKRKADDDDKDAPLKKAKFGDEVS</sequence>
<dbReference type="OrthoDB" id="5587616at2759"/>
<keyword evidence="11" id="KW-1185">Reference proteome</keyword>
<comment type="subcellular location">
    <subcellularLocation>
        <location evidence="1">Nucleus</location>
    </subcellularLocation>
</comment>
<evidence type="ECO:0000256" key="1">
    <source>
        <dbReference type="ARBA" id="ARBA00004123"/>
    </source>
</evidence>
<dbReference type="InterPro" id="IPR019734">
    <property type="entry name" value="TPR_rpt"/>
</dbReference>
<dbReference type="EMBL" id="KN831951">
    <property type="protein sequence ID" value="KIO10923.1"/>
    <property type="molecule type" value="Genomic_DNA"/>
</dbReference>
<keyword evidence="7" id="KW-0175">Coiled coil</keyword>
<dbReference type="InterPro" id="IPR019544">
    <property type="entry name" value="Tetratricopeptide_SHNi-TPR_dom"/>
</dbReference>
<evidence type="ECO:0000256" key="2">
    <source>
        <dbReference type="ARBA" id="ARBA00008402"/>
    </source>
</evidence>
<dbReference type="HOGENOM" id="CLU_028900_0_1_1"/>
<dbReference type="InParanoid" id="A0A0C3JP26"/>
<dbReference type="SUPFAM" id="SSF48452">
    <property type="entry name" value="TPR-like"/>
    <property type="match status" value="1"/>
</dbReference>
<keyword evidence="4 6" id="KW-0802">TPR repeat</keyword>
<feature type="coiled-coil region" evidence="7">
    <location>
        <begin position="287"/>
        <end position="314"/>
    </location>
</feature>
<feature type="compositionally biased region" description="Acidic residues" evidence="8">
    <location>
        <begin position="117"/>
        <end position="134"/>
    </location>
</feature>
<name>A0A0C3JP26_PISTI</name>
<dbReference type="AlphaFoldDB" id="A0A0C3JP26"/>
<dbReference type="GO" id="GO:0005654">
    <property type="term" value="C:nucleoplasm"/>
    <property type="evidence" value="ECO:0007669"/>
    <property type="project" value="TreeGrafter"/>
</dbReference>
<feature type="compositionally biased region" description="Basic and acidic residues" evidence="8">
    <location>
        <begin position="361"/>
        <end position="391"/>
    </location>
</feature>
<feature type="region of interest" description="Disordered" evidence="8">
    <location>
        <begin position="341"/>
        <end position="391"/>
    </location>
</feature>
<evidence type="ECO:0000259" key="9">
    <source>
        <dbReference type="Pfam" id="PF10516"/>
    </source>
</evidence>
<dbReference type="GO" id="GO:0006335">
    <property type="term" value="P:DNA replication-dependent chromatin assembly"/>
    <property type="evidence" value="ECO:0007669"/>
    <property type="project" value="TreeGrafter"/>
</dbReference>
<dbReference type="Gene3D" id="1.25.40.10">
    <property type="entry name" value="Tetratricopeptide repeat domain"/>
    <property type="match status" value="1"/>
</dbReference>
<dbReference type="Pfam" id="PF10516">
    <property type="entry name" value="SHNi-TPR"/>
    <property type="match status" value="1"/>
</dbReference>
<dbReference type="InterPro" id="IPR051730">
    <property type="entry name" value="NASP-like"/>
</dbReference>
<dbReference type="PANTHER" id="PTHR15081">
    <property type="entry name" value="NUCLEAR AUTOANTIGENIC SPERM PROTEIN NASP -RELATED"/>
    <property type="match status" value="1"/>
</dbReference>
<keyword evidence="5" id="KW-0539">Nucleus</keyword>
<dbReference type="GO" id="GO:0034080">
    <property type="term" value="P:CENP-A containing chromatin assembly"/>
    <property type="evidence" value="ECO:0007669"/>
    <property type="project" value="TreeGrafter"/>
</dbReference>
<feature type="domain" description="Tetratricopeptide SHNi-TPR" evidence="9">
    <location>
        <begin position="164"/>
        <end position="199"/>
    </location>
</feature>
<evidence type="ECO:0000313" key="10">
    <source>
        <dbReference type="EMBL" id="KIO10923.1"/>
    </source>
</evidence>
<organism evidence="10 11">
    <name type="scientific">Pisolithus tinctorius Marx 270</name>
    <dbReference type="NCBI Taxonomy" id="870435"/>
    <lineage>
        <taxon>Eukaryota</taxon>
        <taxon>Fungi</taxon>
        <taxon>Dikarya</taxon>
        <taxon>Basidiomycota</taxon>
        <taxon>Agaricomycotina</taxon>
        <taxon>Agaricomycetes</taxon>
        <taxon>Agaricomycetidae</taxon>
        <taxon>Boletales</taxon>
        <taxon>Sclerodermatineae</taxon>
        <taxon>Pisolithaceae</taxon>
        <taxon>Pisolithus</taxon>
    </lineage>
</organism>
<evidence type="ECO:0000313" key="11">
    <source>
        <dbReference type="Proteomes" id="UP000054217"/>
    </source>
</evidence>
<feature type="non-terminal residue" evidence="10">
    <location>
        <position position="1"/>
    </location>
</feature>
<dbReference type="InterPro" id="IPR011990">
    <property type="entry name" value="TPR-like_helical_dom_sf"/>
</dbReference>
<feature type="compositionally biased region" description="Basic and acidic residues" evidence="8">
    <location>
        <begin position="67"/>
        <end position="79"/>
    </location>
</feature>
<protein>
    <recommendedName>
        <fullName evidence="9">Tetratricopeptide SHNi-TPR domain-containing protein</fullName>
    </recommendedName>
</protein>
<accession>A0A0C3JP26</accession>
<feature type="repeat" description="TPR" evidence="6">
    <location>
        <begin position="164"/>
        <end position="197"/>
    </location>
</feature>
<dbReference type="Proteomes" id="UP000054217">
    <property type="component" value="Unassembled WGS sequence"/>
</dbReference>
<evidence type="ECO:0000256" key="4">
    <source>
        <dbReference type="ARBA" id="ARBA00022803"/>
    </source>
</evidence>
<evidence type="ECO:0000256" key="3">
    <source>
        <dbReference type="ARBA" id="ARBA00022737"/>
    </source>
</evidence>
<dbReference type="Pfam" id="PF13432">
    <property type="entry name" value="TPR_16"/>
    <property type="match status" value="1"/>
</dbReference>
<keyword evidence="3" id="KW-0677">Repeat</keyword>
<evidence type="ECO:0000256" key="5">
    <source>
        <dbReference type="ARBA" id="ARBA00023242"/>
    </source>
</evidence>
<gene>
    <name evidence="10" type="ORF">M404DRAFT_128837</name>
</gene>
<dbReference type="GO" id="GO:0042393">
    <property type="term" value="F:histone binding"/>
    <property type="evidence" value="ECO:0007669"/>
    <property type="project" value="TreeGrafter"/>
</dbReference>
<dbReference type="PANTHER" id="PTHR15081:SF1">
    <property type="entry name" value="NUCLEAR AUTOANTIGENIC SPERM PROTEIN"/>
    <property type="match status" value="1"/>
</dbReference>
<dbReference type="STRING" id="870435.A0A0C3JP26"/>
<proteinExistence type="inferred from homology"/>
<dbReference type="FunCoup" id="A0A0C3JP26">
    <property type="interactions" value="35"/>
</dbReference>
<reference evidence="11" key="2">
    <citation type="submission" date="2015-01" db="EMBL/GenBank/DDBJ databases">
        <title>Evolutionary Origins and Diversification of the Mycorrhizal Mutualists.</title>
        <authorList>
            <consortium name="DOE Joint Genome Institute"/>
            <consortium name="Mycorrhizal Genomics Consortium"/>
            <person name="Kohler A."/>
            <person name="Kuo A."/>
            <person name="Nagy L.G."/>
            <person name="Floudas D."/>
            <person name="Copeland A."/>
            <person name="Barry K.W."/>
            <person name="Cichocki N."/>
            <person name="Veneault-Fourrey C."/>
            <person name="LaButti K."/>
            <person name="Lindquist E.A."/>
            <person name="Lipzen A."/>
            <person name="Lundell T."/>
            <person name="Morin E."/>
            <person name="Murat C."/>
            <person name="Riley R."/>
            <person name="Ohm R."/>
            <person name="Sun H."/>
            <person name="Tunlid A."/>
            <person name="Henrissat B."/>
            <person name="Grigoriev I.V."/>
            <person name="Hibbett D.S."/>
            <person name="Martin F."/>
        </authorList>
    </citation>
    <scope>NUCLEOTIDE SEQUENCE [LARGE SCALE GENOMIC DNA]</scope>
    <source>
        <strain evidence="11">Marx 270</strain>
    </source>
</reference>
<evidence type="ECO:0000256" key="8">
    <source>
        <dbReference type="SAM" id="MobiDB-lite"/>
    </source>
</evidence>
<feature type="region of interest" description="Disordered" evidence="8">
    <location>
        <begin position="66"/>
        <end position="134"/>
    </location>
</feature>